<dbReference type="PANTHER" id="PTHR11203">
    <property type="entry name" value="CLEAVAGE AND POLYADENYLATION SPECIFICITY FACTOR FAMILY MEMBER"/>
    <property type="match status" value="1"/>
</dbReference>
<dbReference type="InterPro" id="IPR050698">
    <property type="entry name" value="MBL"/>
</dbReference>
<gene>
    <name evidence="2" type="ORF">INF35_08890</name>
</gene>
<name>A0ABR9R449_9FIRM</name>
<dbReference type="RefSeq" id="WP_193501581.1">
    <property type="nucleotide sequence ID" value="NZ_JADCKC010000002.1"/>
</dbReference>
<keyword evidence="3" id="KW-1185">Reference proteome</keyword>
<evidence type="ECO:0000313" key="2">
    <source>
        <dbReference type="EMBL" id="MBE5037897.1"/>
    </source>
</evidence>
<dbReference type="EMBL" id="JADCKC010000002">
    <property type="protein sequence ID" value="MBE5037897.1"/>
    <property type="molecule type" value="Genomic_DNA"/>
</dbReference>
<evidence type="ECO:0000313" key="3">
    <source>
        <dbReference type="Proteomes" id="UP000768567"/>
    </source>
</evidence>
<dbReference type="Proteomes" id="UP000768567">
    <property type="component" value="Unassembled WGS sequence"/>
</dbReference>
<proteinExistence type="predicted"/>
<comment type="caution">
    <text evidence="2">The sequence shown here is derived from an EMBL/GenBank/DDBJ whole genome shotgun (WGS) entry which is preliminary data.</text>
</comment>
<dbReference type="SUPFAM" id="SSF56281">
    <property type="entry name" value="Metallo-hydrolase/oxidoreductase"/>
    <property type="match status" value="1"/>
</dbReference>
<reference evidence="2 3" key="1">
    <citation type="submission" date="2020-10" db="EMBL/GenBank/DDBJ databases">
        <title>ChiBAC.</title>
        <authorList>
            <person name="Zenner C."/>
            <person name="Hitch T.C.A."/>
            <person name="Clavel T."/>
        </authorList>
    </citation>
    <scope>NUCLEOTIDE SEQUENCE [LARGE SCALE GENOMIC DNA]</scope>
    <source>
        <strain evidence="2 3">DSM 109015</strain>
    </source>
</reference>
<dbReference type="InterPro" id="IPR001279">
    <property type="entry name" value="Metallo-B-lactamas"/>
</dbReference>
<accession>A0ABR9R449</accession>
<organism evidence="2 3">
    <name type="scientific">Gemmiger gallinarum</name>
    <dbReference type="NCBI Taxonomy" id="2779354"/>
    <lineage>
        <taxon>Bacteria</taxon>
        <taxon>Bacillati</taxon>
        <taxon>Bacillota</taxon>
        <taxon>Clostridia</taxon>
        <taxon>Eubacteriales</taxon>
        <taxon>Gemmiger</taxon>
    </lineage>
</organism>
<dbReference type="InterPro" id="IPR036866">
    <property type="entry name" value="RibonucZ/Hydroxyglut_hydro"/>
</dbReference>
<protein>
    <submittedName>
        <fullName evidence="2">MBL fold metallo-hydrolase</fullName>
    </submittedName>
</protein>
<evidence type="ECO:0000259" key="1">
    <source>
        <dbReference type="SMART" id="SM00849"/>
    </source>
</evidence>
<dbReference type="PANTHER" id="PTHR11203:SF37">
    <property type="entry name" value="INTEGRATOR COMPLEX SUBUNIT 11"/>
    <property type="match status" value="1"/>
</dbReference>
<dbReference type="Pfam" id="PF00753">
    <property type="entry name" value="Lactamase_B"/>
    <property type="match status" value="1"/>
</dbReference>
<dbReference type="Gene3D" id="3.60.15.10">
    <property type="entry name" value="Ribonuclease Z/Hydroxyacylglutathione hydrolase-like"/>
    <property type="match status" value="2"/>
</dbReference>
<sequence>MRVTFAGGVGEHGRNCFLVEGETLSFLVDCGRMAGAQDPYPALTAAQARGLDFVFLTHSHADHTGALAWLAGLGCSATVVATSATLSQVGRLPFPTVCLENNPPPAGLELGWGRAGHCAGSVWYAFGLEGERLFFSGDYTEHSPVYAVDPVRGQAARLAVLDSAYGPDPRSDGAMRQDFLDAVSPWASAGQPVLFPVPKYGRGQEMLLLLHARWPQTPLYGDAHFCKQTQVLATDQTWVRPEARAALHEVSVLSLGTTPPAHGFCFLSGPQLRTPAALALAEAFAKAGGVVLTGAVDPGSGAARLAGQGLARFARVPVHCTDRERQALAEHNAFQQVVPYHTADHPCPQRTICLGTEP</sequence>
<feature type="domain" description="Metallo-beta-lactamase" evidence="1">
    <location>
        <begin position="13"/>
        <end position="176"/>
    </location>
</feature>
<dbReference type="SMART" id="SM00849">
    <property type="entry name" value="Lactamase_B"/>
    <property type="match status" value="1"/>
</dbReference>